<evidence type="ECO:0000313" key="4">
    <source>
        <dbReference type="Proteomes" id="UP000503462"/>
    </source>
</evidence>
<evidence type="ECO:0000313" key="3">
    <source>
        <dbReference type="EMBL" id="QIX00816.1"/>
    </source>
</evidence>
<evidence type="ECO:0000256" key="2">
    <source>
        <dbReference type="SAM" id="SignalP"/>
    </source>
</evidence>
<gene>
    <name evidence="3" type="ORF">AMS68_006333</name>
</gene>
<dbReference type="AlphaFoldDB" id="A0A6H0Y1K3"/>
<evidence type="ECO:0000256" key="1">
    <source>
        <dbReference type="SAM" id="MobiDB-lite"/>
    </source>
</evidence>
<protein>
    <submittedName>
        <fullName evidence="3">Uncharacterized protein</fullName>
    </submittedName>
</protein>
<reference evidence="3 4" key="1">
    <citation type="journal article" date="2016" name="Sci. Rep.">
        <title>Peltaster fructicola genome reveals evolution from an invasive phytopathogen to an ectophytic parasite.</title>
        <authorList>
            <person name="Xu C."/>
            <person name="Chen H."/>
            <person name="Gleason M.L."/>
            <person name="Xu J.R."/>
            <person name="Liu H."/>
            <person name="Zhang R."/>
            <person name="Sun G."/>
        </authorList>
    </citation>
    <scope>NUCLEOTIDE SEQUENCE [LARGE SCALE GENOMIC DNA]</scope>
    <source>
        <strain evidence="3 4">LNHT1506</strain>
    </source>
</reference>
<feature type="signal peptide" evidence="2">
    <location>
        <begin position="1"/>
        <end position="16"/>
    </location>
</feature>
<dbReference type="EMBL" id="CP051142">
    <property type="protein sequence ID" value="QIX00816.1"/>
    <property type="molecule type" value="Genomic_DNA"/>
</dbReference>
<proteinExistence type="predicted"/>
<feature type="chain" id="PRO_5026311522" evidence="2">
    <location>
        <begin position="17"/>
        <end position="273"/>
    </location>
</feature>
<accession>A0A6H0Y1K3</accession>
<name>A0A6H0Y1K3_9PEZI</name>
<sequence length="273" mass="26788">MAHLLSTLLFLSVAAAQSTITSAPVASALHTSIAVPNLSFSGPAAISIVSADACRTSFVARCTDAGTCGDDFTLAITGVFGPSFHRYLETGTFSGTTVGVVESCAVSASSRGICVATVEQASSGTTDVLYSTYTSIQTYKPVPVTAGTLPTGSCTAAASQYMPAPTTGPTVRTTVIFGSGIRSVSSRSTGANQSAGSSSGSTSTTISSTTVSQTDSSATSSTTTSATDSAAQASNAAQASSSTKTGAAAAATAHAIYKIIMAPAVAAVAAAVL</sequence>
<feature type="region of interest" description="Disordered" evidence="1">
    <location>
        <begin position="184"/>
        <end position="229"/>
    </location>
</feature>
<organism evidence="3 4">
    <name type="scientific">Peltaster fructicola</name>
    <dbReference type="NCBI Taxonomy" id="286661"/>
    <lineage>
        <taxon>Eukaryota</taxon>
        <taxon>Fungi</taxon>
        <taxon>Dikarya</taxon>
        <taxon>Ascomycota</taxon>
        <taxon>Pezizomycotina</taxon>
        <taxon>Dothideomycetes</taxon>
        <taxon>Dothideomycetes incertae sedis</taxon>
        <taxon>Peltaster</taxon>
    </lineage>
</organism>
<keyword evidence="2" id="KW-0732">Signal</keyword>
<keyword evidence="4" id="KW-1185">Reference proteome</keyword>
<feature type="compositionally biased region" description="Low complexity" evidence="1">
    <location>
        <begin position="188"/>
        <end position="229"/>
    </location>
</feature>
<dbReference type="Proteomes" id="UP000503462">
    <property type="component" value="Chromosome 4"/>
</dbReference>